<dbReference type="RefSeq" id="WP_344856803.1">
    <property type="nucleotide sequence ID" value="NZ_BAAAZN010000002.1"/>
</dbReference>
<sequence length="125" mass="13453">MPERFSANGFASLTGTTADGDRGLRGPRLTDVPRDSPGIGAADDESADPWPALIADRIRVGGDLDATNPHVEGGRTQFDDIVARRGRTGDPGSVSRHRVRRQPVAWCGEFADSGTLRVARGWFPR</sequence>
<evidence type="ECO:0000313" key="3">
    <source>
        <dbReference type="Proteomes" id="UP001500689"/>
    </source>
</evidence>
<name>A0ABP6VDN4_9PSEU</name>
<protein>
    <submittedName>
        <fullName evidence="2">Uncharacterized protein</fullName>
    </submittedName>
</protein>
<proteinExistence type="predicted"/>
<dbReference type="EMBL" id="BAAAZN010000002">
    <property type="protein sequence ID" value="GAA3533151.1"/>
    <property type="molecule type" value="Genomic_DNA"/>
</dbReference>
<evidence type="ECO:0000313" key="2">
    <source>
        <dbReference type="EMBL" id="GAA3533151.1"/>
    </source>
</evidence>
<reference evidence="3" key="1">
    <citation type="journal article" date="2019" name="Int. J. Syst. Evol. Microbiol.">
        <title>The Global Catalogue of Microorganisms (GCM) 10K type strain sequencing project: providing services to taxonomists for standard genome sequencing and annotation.</title>
        <authorList>
            <consortium name="The Broad Institute Genomics Platform"/>
            <consortium name="The Broad Institute Genome Sequencing Center for Infectious Disease"/>
            <person name="Wu L."/>
            <person name="Ma J."/>
        </authorList>
    </citation>
    <scope>NUCLEOTIDE SEQUENCE [LARGE SCALE GENOMIC DNA]</scope>
    <source>
        <strain evidence="3">JCM 16898</strain>
    </source>
</reference>
<comment type="caution">
    <text evidence="2">The sequence shown here is derived from an EMBL/GenBank/DDBJ whole genome shotgun (WGS) entry which is preliminary data.</text>
</comment>
<keyword evidence="3" id="KW-1185">Reference proteome</keyword>
<organism evidence="2 3">
    <name type="scientific">Amycolatopsis ultiminotia</name>
    <dbReference type="NCBI Taxonomy" id="543629"/>
    <lineage>
        <taxon>Bacteria</taxon>
        <taxon>Bacillati</taxon>
        <taxon>Actinomycetota</taxon>
        <taxon>Actinomycetes</taxon>
        <taxon>Pseudonocardiales</taxon>
        <taxon>Pseudonocardiaceae</taxon>
        <taxon>Amycolatopsis</taxon>
    </lineage>
</organism>
<dbReference type="Proteomes" id="UP001500689">
    <property type="component" value="Unassembled WGS sequence"/>
</dbReference>
<gene>
    <name evidence="2" type="ORF">GCM10022222_15650</name>
</gene>
<feature type="region of interest" description="Disordered" evidence="1">
    <location>
        <begin position="1"/>
        <end position="48"/>
    </location>
</feature>
<evidence type="ECO:0000256" key="1">
    <source>
        <dbReference type="SAM" id="MobiDB-lite"/>
    </source>
</evidence>
<accession>A0ABP6VDN4</accession>